<gene>
    <name evidence="2" type="ORF">Acr_00g0100440</name>
</gene>
<dbReference type="AlphaFoldDB" id="A0A7J0E1K6"/>
<protein>
    <submittedName>
        <fullName evidence="2">Uncharacterized protein</fullName>
    </submittedName>
</protein>
<proteinExistence type="predicted"/>
<reference evidence="3" key="1">
    <citation type="submission" date="2019-07" db="EMBL/GenBank/DDBJ databases">
        <title>De Novo Assembly of kiwifruit Actinidia rufa.</title>
        <authorList>
            <person name="Sugita-Konishi S."/>
            <person name="Sato K."/>
            <person name="Mori E."/>
            <person name="Abe Y."/>
            <person name="Kisaki G."/>
            <person name="Hamano K."/>
            <person name="Suezawa K."/>
            <person name="Otani M."/>
            <person name="Fukuda T."/>
            <person name="Manabe T."/>
            <person name="Gomi K."/>
            <person name="Tabuchi M."/>
            <person name="Akimitsu K."/>
            <person name="Kataoka I."/>
        </authorList>
    </citation>
    <scope>NUCLEOTIDE SEQUENCE [LARGE SCALE GENOMIC DNA]</scope>
    <source>
        <strain evidence="3">cv. Fuchu</strain>
    </source>
</reference>
<dbReference type="Proteomes" id="UP000585474">
    <property type="component" value="Unassembled WGS sequence"/>
</dbReference>
<name>A0A7J0E1K6_9ERIC</name>
<dbReference type="EMBL" id="BJWL01000462">
    <property type="protein sequence ID" value="GFS46148.1"/>
    <property type="molecule type" value="Genomic_DNA"/>
</dbReference>
<organism evidence="2 3">
    <name type="scientific">Actinidia rufa</name>
    <dbReference type="NCBI Taxonomy" id="165716"/>
    <lineage>
        <taxon>Eukaryota</taxon>
        <taxon>Viridiplantae</taxon>
        <taxon>Streptophyta</taxon>
        <taxon>Embryophyta</taxon>
        <taxon>Tracheophyta</taxon>
        <taxon>Spermatophyta</taxon>
        <taxon>Magnoliopsida</taxon>
        <taxon>eudicotyledons</taxon>
        <taxon>Gunneridae</taxon>
        <taxon>Pentapetalae</taxon>
        <taxon>asterids</taxon>
        <taxon>Ericales</taxon>
        <taxon>Actinidiaceae</taxon>
        <taxon>Actinidia</taxon>
    </lineage>
</organism>
<dbReference type="Gene3D" id="6.10.250.920">
    <property type="match status" value="1"/>
</dbReference>
<sequence length="74" mass="8544">MVMQGVQQSHTEQKKKSHKNITALENDLKKKKGELTTATESLKNKDEEIAELQFQLKELRATHGAEYQRTFDRG</sequence>
<feature type="compositionally biased region" description="Polar residues" evidence="1">
    <location>
        <begin position="1"/>
        <end position="10"/>
    </location>
</feature>
<accession>A0A7J0E1K6</accession>
<feature type="region of interest" description="Disordered" evidence="1">
    <location>
        <begin position="1"/>
        <end position="27"/>
    </location>
</feature>
<evidence type="ECO:0000313" key="3">
    <source>
        <dbReference type="Proteomes" id="UP000585474"/>
    </source>
</evidence>
<evidence type="ECO:0000256" key="1">
    <source>
        <dbReference type="SAM" id="MobiDB-lite"/>
    </source>
</evidence>
<evidence type="ECO:0000313" key="2">
    <source>
        <dbReference type="EMBL" id="GFS46148.1"/>
    </source>
</evidence>
<comment type="caution">
    <text evidence="2">The sequence shown here is derived from an EMBL/GenBank/DDBJ whole genome shotgun (WGS) entry which is preliminary data.</text>
</comment>
<keyword evidence="3" id="KW-1185">Reference proteome</keyword>